<dbReference type="KEGG" id="pvac:HC248_01530"/>
<name>A0A6H2H8M9_9BURK</name>
<dbReference type="AlphaFoldDB" id="A0A6H2H8M9"/>
<reference evidence="1 2" key="1">
    <citation type="submission" date="2020-04" db="EMBL/GenBank/DDBJ databases">
        <title>Complete genome of a Psychrophilic, Marine, Gas Vacuolate Bacterium Polaromonas vacuolata KCTC 22033T.</title>
        <authorList>
            <person name="Hwang K."/>
            <person name="Kim K.M."/>
        </authorList>
    </citation>
    <scope>NUCLEOTIDE SEQUENCE [LARGE SCALE GENOMIC DNA]</scope>
    <source>
        <strain evidence="1 2">KCTC 22033</strain>
    </source>
</reference>
<evidence type="ECO:0000313" key="1">
    <source>
        <dbReference type="EMBL" id="QJC56228.1"/>
    </source>
</evidence>
<organism evidence="1 2">
    <name type="scientific">Polaromonas vacuolata</name>
    <dbReference type="NCBI Taxonomy" id="37448"/>
    <lineage>
        <taxon>Bacteria</taxon>
        <taxon>Pseudomonadati</taxon>
        <taxon>Pseudomonadota</taxon>
        <taxon>Betaproteobacteria</taxon>
        <taxon>Burkholderiales</taxon>
        <taxon>Comamonadaceae</taxon>
        <taxon>Polaromonas</taxon>
    </lineage>
</organism>
<proteinExistence type="predicted"/>
<dbReference type="EMBL" id="CP051461">
    <property type="protein sequence ID" value="QJC56228.1"/>
    <property type="molecule type" value="Genomic_DNA"/>
</dbReference>
<dbReference type="Proteomes" id="UP000502041">
    <property type="component" value="Chromosome"/>
</dbReference>
<keyword evidence="2" id="KW-1185">Reference proteome</keyword>
<evidence type="ECO:0000313" key="2">
    <source>
        <dbReference type="Proteomes" id="UP000502041"/>
    </source>
</evidence>
<gene>
    <name evidence="1" type="ORF">HC248_01530</name>
</gene>
<accession>A0A6H2H8M9</accession>
<sequence>MLQLVMYFAQLIKLYLSVKKIKTDLFLMQEIESYDIRKTIQTGACIGLKTGLKTLFTNSLRSKSHPLQPSAQYPKAQ</sequence>
<protein>
    <submittedName>
        <fullName evidence="1">Uncharacterized protein</fullName>
    </submittedName>
</protein>